<dbReference type="SUPFAM" id="SSF54427">
    <property type="entry name" value="NTF2-like"/>
    <property type="match status" value="1"/>
</dbReference>
<evidence type="ECO:0000313" key="2">
    <source>
        <dbReference type="EMBL" id="MBF9223177.1"/>
    </source>
</evidence>
<reference evidence="2 3" key="1">
    <citation type="submission" date="2020-11" db="EMBL/GenBank/DDBJ databases">
        <authorList>
            <person name="Kim M.K."/>
        </authorList>
    </citation>
    <scope>NUCLEOTIDE SEQUENCE [LARGE SCALE GENOMIC DNA]</scope>
    <source>
        <strain evidence="2 3">BT662</strain>
    </source>
</reference>
<dbReference type="EMBL" id="JADQDM010000012">
    <property type="protein sequence ID" value="MBF9223177.1"/>
    <property type="molecule type" value="Genomic_DNA"/>
</dbReference>
<evidence type="ECO:0000313" key="3">
    <source>
        <dbReference type="Proteomes" id="UP000618931"/>
    </source>
</evidence>
<sequence>MPEPVSVAREQIQSLLDQMAAAWQAGNGEEFAANFTDDADYVVFDGTHLTGRGAIAQAHQELFQGVLRGSRLVRGRVTDFRLLAPAVALLHSTGAVQMRWQKQAPVGRESVQTMVAVLGNGRWQFAAFQNTRIAPPGPFTKLLLRLMK</sequence>
<comment type="caution">
    <text evidence="2">The sequence shown here is derived from an EMBL/GenBank/DDBJ whole genome shotgun (WGS) entry which is preliminary data.</text>
</comment>
<organism evidence="2 3">
    <name type="scientific">Hymenobacter ruricola</name>
    <dbReference type="NCBI Taxonomy" id="2791023"/>
    <lineage>
        <taxon>Bacteria</taxon>
        <taxon>Pseudomonadati</taxon>
        <taxon>Bacteroidota</taxon>
        <taxon>Cytophagia</taxon>
        <taxon>Cytophagales</taxon>
        <taxon>Hymenobacteraceae</taxon>
        <taxon>Hymenobacter</taxon>
    </lineage>
</organism>
<dbReference type="Proteomes" id="UP000618931">
    <property type="component" value="Unassembled WGS sequence"/>
</dbReference>
<evidence type="ECO:0000259" key="1">
    <source>
        <dbReference type="Pfam" id="PF13577"/>
    </source>
</evidence>
<dbReference type="InterPro" id="IPR037401">
    <property type="entry name" value="SnoaL-like"/>
</dbReference>
<dbReference type="Pfam" id="PF13577">
    <property type="entry name" value="SnoaL_4"/>
    <property type="match status" value="1"/>
</dbReference>
<keyword evidence="3" id="KW-1185">Reference proteome</keyword>
<dbReference type="RefSeq" id="WP_196294621.1">
    <property type="nucleotide sequence ID" value="NZ_JADQDM010000012.1"/>
</dbReference>
<name>A0ABS0I8E2_9BACT</name>
<dbReference type="Gene3D" id="3.10.450.50">
    <property type="match status" value="1"/>
</dbReference>
<gene>
    <name evidence="2" type="ORF">I2H31_18885</name>
</gene>
<protein>
    <submittedName>
        <fullName evidence="2">SgcJ/EcaC family oxidoreductase</fullName>
    </submittedName>
</protein>
<dbReference type="NCBIfam" id="TIGR02246">
    <property type="entry name" value="SgcJ/EcaC family oxidoreductase"/>
    <property type="match status" value="1"/>
</dbReference>
<accession>A0ABS0I8E2</accession>
<feature type="domain" description="SnoaL-like" evidence="1">
    <location>
        <begin position="8"/>
        <end position="124"/>
    </location>
</feature>
<dbReference type="InterPro" id="IPR011944">
    <property type="entry name" value="Steroid_delta5-4_isomerase"/>
</dbReference>
<proteinExistence type="predicted"/>
<dbReference type="InterPro" id="IPR032710">
    <property type="entry name" value="NTF2-like_dom_sf"/>
</dbReference>